<name>A0A4C1VVT0_EUMVA</name>
<accession>A0A4C1VVT0</accession>
<organism evidence="2 3">
    <name type="scientific">Eumeta variegata</name>
    <name type="common">Bagworm moth</name>
    <name type="synonym">Eumeta japonica</name>
    <dbReference type="NCBI Taxonomy" id="151549"/>
    <lineage>
        <taxon>Eukaryota</taxon>
        <taxon>Metazoa</taxon>
        <taxon>Ecdysozoa</taxon>
        <taxon>Arthropoda</taxon>
        <taxon>Hexapoda</taxon>
        <taxon>Insecta</taxon>
        <taxon>Pterygota</taxon>
        <taxon>Neoptera</taxon>
        <taxon>Endopterygota</taxon>
        <taxon>Lepidoptera</taxon>
        <taxon>Glossata</taxon>
        <taxon>Ditrysia</taxon>
        <taxon>Tineoidea</taxon>
        <taxon>Psychidae</taxon>
        <taxon>Oiketicinae</taxon>
        <taxon>Eumeta</taxon>
    </lineage>
</organism>
<keyword evidence="3" id="KW-1185">Reference proteome</keyword>
<dbReference type="EMBL" id="BGZK01000419">
    <property type="protein sequence ID" value="GBP42502.1"/>
    <property type="molecule type" value="Genomic_DNA"/>
</dbReference>
<evidence type="ECO:0000313" key="3">
    <source>
        <dbReference type="Proteomes" id="UP000299102"/>
    </source>
</evidence>
<reference evidence="2 3" key="1">
    <citation type="journal article" date="2019" name="Commun. Biol.">
        <title>The bagworm genome reveals a unique fibroin gene that provides high tensile strength.</title>
        <authorList>
            <person name="Kono N."/>
            <person name="Nakamura H."/>
            <person name="Ohtoshi R."/>
            <person name="Tomita M."/>
            <person name="Numata K."/>
            <person name="Arakawa K."/>
        </authorList>
    </citation>
    <scope>NUCLEOTIDE SEQUENCE [LARGE SCALE GENOMIC DNA]</scope>
</reference>
<evidence type="ECO:0000313" key="2">
    <source>
        <dbReference type="EMBL" id="GBP42502.1"/>
    </source>
</evidence>
<feature type="compositionally biased region" description="Basic and acidic residues" evidence="1">
    <location>
        <begin position="1"/>
        <end position="11"/>
    </location>
</feature>
<feature type="region of interest" description="Disordered" evidence="1">
    <location>
        <begin position="1"/>
        <end position="21"/>
    </location>
</feature>
<comment type="caution">
    <text evidence="2">The sequence shown here is derived from an EMBL/GenBank/DDBJ whole genome shotgun (WGS) entry which is preliminary data.</text>
</comment>
<evidence type="ECO:0000256" key="1">
    <source>
        <dbReference type="SAM" id="MobiDB-lite"/>
    </source>
</evidence>
<protein>
    <submittedName>
        <fullName evidence="2">Uncharacterized protein</fullName>
    </submittedName>
</protein>
<gene>
    <name evidence="2" type="ORF">EVAR_29306_1</name>
</gene>
<dbReference type="AlphaFoldDB" id="A0A4C1VVT0"/>
<sequence length="99" mass="11216">MQPRVSSRDQSEGIPRTRPRKVTLNNGMKTLKTFNARRGLQRNASAVVEFRKETAMQILPILFMLPSTMSLALADCRIFPKDTGWSTLPVEGEALILWQ</sequence>
<dbReference type="Proteomes" id="UP000299102">
    <property type="component" value="Unassembled WGS sequence"/>
</dbReference>
<proteinExistence type="predicted"/>